<feature type="active site" description="Charge relay system" evidence="5 6">
    <location>
        <position position="152"/>
    </location>
</feature>
<dbReference type="PRINTS" id="PR00723">
    <property type="entry name" value="SUBTILISIN"/>
</dbReference>
<feature type="domain" description="Peptidase S8/S53" evidence="7">
    <location>
        <begin position="469"/>
        <end position="622"/>
    </location>
</feature>
<sequence>MAQLSAFGQSRQDYKIDPVYRFLIEAAKSKTSDINSLPAFVKRVRPTKGFSFPNSTIEERYECIVYTRNAKELSDSGIVFNSVLPTFATAWATLDQISKMAALPQVLYVEAPQTLHKVNDLVVGSSGASLLHQGKLNNTVYKGKNVLVAIFDSGIDWKHLDFRNPDDTTKSRILRIWDQTITATSGETPPTGFSYGVEYTQTQINNEIDGTPANFVRERDTDGHGTHVAGTAVGNGRALPSRKYAGMAPESDIIVIKGGDSTFDDNRIIDALTYLKTLSTTLGKPVVVNLSSGSLFGPHDGTRPVEQAIDNFTASAPGRAVAVSAGNDGGTNRHNQLNLGANLSATVTFNATAITSGTDVFSYVIYANTNAAINATFTTPGGGSVTALAGQSVSGSILNNNFTVFLTNSIDNNNNNRYIQVRVERSGSNTSSAAGTYSLNLTNLTATTLKMDGWLYRLNSAFSPTVLVNGDNDYMISSPGNAASAITVASYVARNAWYTASNTSLGYTREREDSISSFSSRGPRRDNVLKPEISADGQGVISSLSSTITKLDSSTVIEKGLYFLNQGTSMATPAVSGALALLLQANTAATAPQLKTLITSTAAKGGMTELTGPTPNPTWGYGKLDVFKAASLLFNCGPAERRTYKYDSSTRNSEQTGFKRTTERIGVRFSPDISGKLGGVYYQTLGFSTSIIIEIRSSNAGNPGSLLGTLSIPSNLIQKYSWNYYDVSTLNVTVTSGVDYFVVIYRDPASSEDWSVGAERLFLDNRSLTSTNNGSSWSIVNADFKIRSVVYNNLQSSGAIATATSADTRNIISSNRFINANCQLIAQVIPAGLNPVTGSITSRVWLEGSVPRSGALPYVSRHYQITPAIGTATTASVTLYFTQAEFTAYNNDPASVLDLPANPTDVTGKANLRVVKYFGTSSDNTGLPATYTGSPTIIDPADGDIVWNAELNRWEVTFDVTGFGGFVVQTNTATTTPGLIEYFRGVNQGATNVVSWKVNCTGVNTNFDVERSSNGIDFNSIGTISSSLDRCLQPFSLEDPSPLNGNNYYRLKVTTGGSSVYSDLVQLQNNSQPVTKLYPTIFARGSSVNVRFTGTKGSLVVYDAVGRQVFRRVLVNGLQSINVRLASSGVYFYTITDDNTVIVTDKIVVQ</sequence>
<dbReference type="Proteomes" id="UP000321513">
    <property type="component" value="Unassembled WGS sequence"/>
</dbReference>
<protein>
    <recommendedName>
        <fullName evidence="7">Peptidase S8/S53 domain-containing protein</fullName>
    </recommendedName>
</protein>
<dbReference type="InterPro" id="IPR015500">
    <property type="entry name" value="Peptidase_S8_subtilisin-rel"/>
</dbReference>
<feature type="active site" description="Charge relay system" evidence="5 6">
    <location>
        <position position="569"/>
    </location>
</feature>
<reference evidence="8 9" key="1">
    <citation type="submission" date="2019-07" db="EMBL/GenBank/DDBJ databases">
        <title>Whole genome shotgun sequence of Segetibacter aerophilus NBRC 106135.</title>
        <authorList>
            <person name="Hosoyama A."/>
            <person name="Uohara A."/>
            <person name="Ohji S."/>
            <person name="Ichikawa N."/>
        </authorList>
    </citation>
    <scope>NUCLEOTIDE SEQUENCE [LARGE SCALE GENOMIC DNA]</scope>
    <source>
        <strain evidence="8 9">NBRC 106135</strain>
    </source>
</reference>
<keyword evidence="2 6" id="KW-0645">Protease</keyword>
<dbReference type="Gene3D" id="2.60.120.1290">
    <property type="match status" value="1"/>
</dbReference>
<keyword evidence="3 6" id="KW-0378">Hydrolase</keyword>
<dbReference type="InterPro" id="IPR026444">
    <property type="entry name" value="Secre_tail"/>
</dbReference>
<dbReference type="PANTHER" id="PTHR43806">
    <property type="entry name" value="PEPTIDASE S8"/>
    <property type="match status" value="1"/>
</dbReference>
<feature type="active site" description="Charge relay system" evidence="5 6">
    <location>
        <position position="224"/>
    </location>
</feature>
<organism evidence="8 9">
    <name type="scientific">Segetibacter aerophilus</name>
    <dbReference type="NCBI Taxonomy" id="670293"/>
    <lineage>
        <taxon>Bacteria</taxon>
        <taxon>Pseudomonadati</taxon>
        <taxon>Bacteroidota</taxon>
        <taxon>Chitinophagia</taxon>
        <taxon>Chitinophagales</taxon>
        <taxon>Chitinophagaceae</taxon>
        <taxon>Segetibacter</taxon>
    </lineage>
</organism>
<dbReference type="InterPro" id="IPR000209">
    <property type="entry name" value="Peptidase_S8/S53_dom"/>
</dbReference>
<dbReference type="NCBIfam" id="TIGR04183">
    <property type="entry name" value="Por_Secre_tail"/>
    <property type="match status" value="1"/>
</dbReference>
<name>A0A512B9G0_9BACT</name>
<dbReference type="InterPro" id="IPR050131">
    <property type="entry name" value="Peptidase_S8_subtilisin-like"/>
</dbReference>
<dbReference type="GO" id="GO:0004252">
    <property type="term" value="F:serine-type endopeptidase activity"/>
    <property type="evidence" value="ECO:0007669"/>
    <property type="project" value="UniProtKB-UniRule"/>
</dbReference>
<dbReference type="Pfam" id="PF00082">
    <property type="entry name" value="Peptidase_S8"/>
    <property type="match status" value="2"/>
</dbReference>
<accession>A0A512B9G0</accession>
<comment type="caution">
    <text evidence="8">The sequence shown here is derived from an EMBL/GenBank/DDBJ whole genome shotgun (WGS) entry which is preliminary data.</text>
</comment>
<evidence type="ECO:0000313" key="9">
    <source>
        <dbReference type="Proteomes" id="UP000321513"/>
    </source>
</evidence>
<dbReference type="PANTHER" id="PTHR43806:SF11">
    <property type="entry name" value="CEREVISIN-RELATED"/>
    <property type="match status" value="1"/>
</dbReference>
<dbReference type="InterPro" id="IPR022398">
    <property type="entry name" value="Peptidase_S8_His-AS"/>
</dbReference>
<dbReference type="GO" id="GO:0006508">
    <property type="term" value="P:proteolysis"/>
    <property type="evidence" value="ECO:0007669"/>
    <property type="project" value="UniProtKB-KW"/>
</dbReference>
<evidence type="ECO:0000259" key="7">
    <source>
        <dbReference type="Pfam" id="PF00082"/>
    </source>
</evidence>
<dbReference type="SUPFAM" id="SSF52743">
    <property type="entry name" value="Subtilisin-like"/>
    <property type="match status" value="1"/>
</dbReference>
<feature type="domain" description="Peptidase S8/S53" evidence="7">
    <location>
        <begin position="143"/>
        <end position="392"/>
    </location>
</feature>
<dbReference type="EMBL" id="BJYT01000002">
    <property type="protein sequence ID" value="GEO08592.1"/>
    <property type="molecule type" value="Genomic_DNA"/>
</dbReference>
<evidence type="ECO:0000256" key="2">
    <source>
        <dbReference type="ARBA" id="ARBA00022670"/>
    </source>
</evidence>
<keyword evidence="9" id="KW-1185">Reference proteome</keyword>
<evidence type="ECO:0000256" key="1">
    <source>
        <dbReference type="ARBA" id="ARBA00011073"/>
    </source>
</evidence>
<dbReference type="InterPro" id="IPR023828">
    <property type="entry name" value="Peptidase_S8_Ser-AS"/>
</dbReference>
<dbReference type="PROSITE" id="PS00138">
    <property type="entry name" value="SUBTILASE_SER"/>
    <property type="match status" value="1"/>
</dbReference>
<dbReference type="InterPro" id="IPR036852">
    <property type="entry name" value="Peptidase_S8/S53_dom_sf"/>
</dbReference>
<dbReference type="PROSITE" id="PS51892">
    <property type="entry name" value="SUBTILASE"/>
    <property type="match status" value="1"/>
</dbReference>
<dbReference type="Gene3D" id="3.40.50.200">
    <property type="entry name" value="Peptidase S8/S53 domain"/>
    <property type="match status" value="1"/>
</dbReference>
<keyword evidence="4 6" id="KW-0720">Serine protease</keyword>
<evidence type="ECO:0000313" key="8">
    <source>
        <dbReference type="EMBL" id="GEO08592.1"/>
    </source>
</evidence>
<gene>
    <name evidence="8" type="ORF">SAE01_10880</name>
</gene>
<evidence type="ECO:0000256" key="3">
    <source>
        <dbReference type="ARBA" id="ARBA00022801"/>
    </source>
</evidence>
<evidence type="ECO:0000256" key="5">
    <source>
        <dbReference type="PIRSR" id="PIRSR615500-1"/>
    </source>
</evidence>
<evidence type="ECO:0000256" key="6">
    <source>
        <dbReference type="PROSITE-ProRule" id="PRU01240"/>
    </source>
</evidence>
<evidence type="ECO:0000256" key="4">
    <source>
        <dbReference type="ARBA" id="ARBA00022825"/>
    </source>
</evidence>
<dbReference type="AlphaFoldDB" id="A0A512B9G0"/>
<proteinExistence type="inferred from homology"/>
<dbReference type="PROSITE" id="PS00137">
    <property type="entry name" value="SUBTILASE_HIS"/>
    <property type="match status" value="1"/>
</dbReference>
<comment type="similarity">
    <text evidence="1 6">Belongs to the peptidase S8 family.</text>
</comment>